<keyword evidence="2 3" id="KW-0067">ATP-binding</keyword>
<dbReference type="SUPFAM" id="SSF56112">
    <property type="entry name" value="Protein kinase-like (PK-like)"/>
    <property type="match status" value="1"/>
</dbReference>
<dbReference type="InterPro" id="IPR008271">
    <property type="entry name" value="Ser/Thr_kinase_AS"/>
</dbReference>
<proteinExistence type="inferred from homology"/>
<dbReference type="PANTHER" id="PTHR24347">
    <property type="entry name" value="SERINE/THREONINE-PROTEIN KINASE"/>
    <property type="match status" value="1"/>
</dbReference>
<dbReference type="eggNOG" id="KOG0032">
    <property type="taxonomic scope" value="Eukaryota"/>
</dbReference>
<feature type="compositionally biased region" description="Low complexity" evidence="5">
    <location>
        <begin position="295"/>
        <end position="305"/>
    </location>
</feature>
<dbReference type="EMBL" id="KE651166">
    <property type="protein sequence ID" value="EEB07754.1"/>
    <property type="molecule type" value="Genomic_DNA"/>
</dbReference>
<dbReference type="RefSeq" id="XP_002174047.1">
    <property type="nucleotide sequence ID" value="XM_002174011.2"/>
</dbReference>
<evidence type="ECO:0000313" key="8">
    <source>
        <dbReference type="JaponicusDB" id="SJAG_02858"/>
    </source>
</evidence>
<feature type="binding site" evidence="3">
    <location>
        <position position="58"/>
    </location>
    <ligand>
        <name>ATP</name>
        <dbReference type="ChEBI" id="CHEBI:30616"/>
    </ligand>
</feature>
<protein>
    <submittedName>
        <fullName evidence="7">CAMK/CAMK1 protein kinase Cmk1</fullName>
    </submittedName>
</protein>
<dbReference type="CDD" id="cd05117">
    <property type="entry name" value="STKc_CAMK"/>
    <property type="match status" value="1"/>
</dbReference>
<dbReference type="GO" id="GO:0005516">
    <property type="term" value="F:calmodulin binding"/>
    <property type="evidence" value="ECO:0000318"/>
    <property type="project" value="GO_Central"/>
</dbReference>
<keyword evidence="1 3" id="KW-0547">Nucleotide-binding</keyword>
<reference evidence="7 9" key="1">
    <citation type="journal article" date="2011" name="Science">
        <title>Comparative functional genomics of the fission yeasts.</title>
        <authorList>
            <person name="Rhind N."/>
            <person name="Chen Z."/>
            <person name="Yassour M."/>
            <person name="Thompson D.A."/>
            <person name="Haas B.J."/>
            <person name="Habib N."/>
            <person name="Wapinski I."/>
            <person name="Roy S."/>
            <person name="Lin M.F."/>
            <person name="Heiman D.I."/>
            <person name="Young S.K."/>
            <person name="Furuya K."/>
            <person name="Guo Y."/>
            <person name="Pidoux A."/>
            <person name="Chen H.M."/>
            <person name="Robbertse B."/>
            <person name="Goldberg J.M."/>
            <person name="Aoki K."/>
            <person name="Bayne E.H."/>
            <person name="Berlin A.M."/>
            <person name="Desjardins C.A."/>
            <person name="Dobbs E."/>
            <person name="Dukaj L."/>
            <person name="Fan L."/>
            <person name="FitzGerald M.G."/>
            <person name="French C."/>
            <person name="Gujja S."/>
            <person name="Hansen K."/>
            <person name="Keifenheim D."/>
            <person name="Levin J.Z."/>
            <person name="Mosher R.A."/>
            <person name="Mueller C.A."/>
            <person name="Pfiffner J."/>
            <person name="Priest M."/>
            <person name="Russ C."/>
            <person name="Smialowska A."/>
            <person name="Swoboda P."/>
            <person name="Sykes S.M."/>
            <person name="Vaughn M."/>
            <person name="Vengrova S."/>
            <person name="Yoder R."/>
            <person name="Zeng Q."/>
            <person name="Allshire R."/>
            <person name="Baulcombe D."/>
            <person name="Birren B.W."/>
            <person name="Brown W."/>
            <person name="Ekwall K."/>
            <person name="Kellis M."/>
            <person name="Leatherwood J."/>
            <person name="Levin H."/>
            <person name="Margalit H."/>
            <person name="Martienssen R."/>
            <person name="Nieduszynski C.A."/>
            <person name="Spatafora J.W."/>
            <person name="Friedman N."/>
            <person name="Dalgaard J.Z."/>
            <person name="Baumann P."/>
            <person name="Niki H."/>
            <person name="Regev A."/>
            <person name="Nusbaum C."/>
        </authorList>
    </citation>
    <scope>NUCLEOTIDE SEQUENCE [LARGE SCALE GENOMIC DNA]</scope>
    <source>
        <strain evidence="9">yFS275 / FY16936</strain>
    </source>
</reference>
<evidence type="ECO:0000256" key="4">
    <source>
        <dbReference type="RuleBase" id="RU000304"/>
    </source>
</evidence>
<dbReference type="InterPro" id="IPR000719">
    <property type="entry name" value="Prot_kinase_dom"/>
</dbReference>
<sequence length="342" mass="38667">MSTGSNNPFSLKVPSTAPAVPGGLLPCKYKTGRTLGAGAYSIVKEATNIETNEKFAAKVINKKMMEKREYMVKNEIMILKKVSNGHPNILRLYDYFETVHNLYLITELATGGELFDRICQKGSFYETDAAELVRTITSAVKYLHDNNIVHRDLKPENLLYRSKDEDSNLLIADFGLSKIFDVEQYSVLMTTCGTPEYMAPEVFRRSGYGKPVDIWAIGVITYFMLCGYTPFSRNSSVQVMNAILTNDFTFHEKYWDHVSETAKDFIRQCLNDDPSKRPTAEQALEHPFLKKAVTKPAVPAPETTPATPPKDLLPGVRENFNARKRLRKAINVVRAMNTFRDL</sequence>
<organism evidence="7 9">
    <name type="scientific">Schizosaccharomyces japonicus (strain yFS275 / FY16936)</name>
    <name type="common">Fission yeast</name>
    <dbReference type="NCBI Taxonomy" id="402676"/>
    <lineage>
        <taxon>Eukaryota</taxon>
        <taxon>Fungi</taxon>
        <taxon>Dikarya</taxon>
        <taxon>Ascomycota</taxon>
        <taxon>Taphrinomycotina</taxon>
        <taxon>Schizosaccharomycetes</taxon>
        <taxon>Schizosaccharomycetales</taxon>
        <taxon>Schizosaccharomycetaceae</taxon>
        <taxon>Schizosaccharomyces</taxon>
    </lineage>
</organism>
<evidence type="ECO:0000259" key="6">
    <source>
        <dbReference type="PROSITE" id="PS50011"/>
    </source>
</evidence>
<dbReference type="GO" id="GO:0034599">
    <property type="term" value="P:cellular response to oxidative stress"/>
    <property type="evidence" value="ECO:0000318"/>
    <property type="project" value="GO_Central"/>
</dbReference>
<feature type="domain" description="Protein kinase" evidence="6">
    <location>
        <begin position="29"/>
        <end position="289"/>
    </location>
</feature>
<evidence type="ECO:0000256" key="3">
    <source>
        <dbReference type="PROSITE-ProRule" id="PRU10141"/>
    </source>
</evidence>
<comment type="similarity">
    <text evidence="4">Belongs to the protein kinase superfamily.</text>
</comment>
<dbReference type="GO" id="GO:0005737">
    <property type="term" value="C:cytoplasm"/>
    <property type="evidence" value="ECO:0000318"/>
    <property type="project" value="GO_Central"/>
</dbReference>
<dbReference type="GO" id="GO:0007165">
    <property type="term" value="P:signal transduction"/>
    <property type="evidence" value="ECO:0000318"/>
    <property type="project" value="GO_Central"/>
</dbReference>
<feature type="region of interest" description="Disordered" evidence="5">
    <location>
        <begin position="295"/>
        <end position="315"/>
    </location>
</feature>
<dbReference type="OrthoDB" id="40902at2759"/>
<dbReference type="InterPro" id="IPR011009">
    <property type="entry name" value="Kinase-like_dom_sf"/>
</dbReference>
<dbReference type="GeneID" id="7048542"/>
<dbReference type="AlphaFoldDB" id="B6K1D3"/>
<dbReference type="Pfam" id="PF00069">
    <property type="entry name" value="Pkinase"/>
    <property type="match status" value="1"/>
</dbReference>
<keyword evidence="4" id="KW-0723">Serine/threonine-protein kinase</keyword>
<dbReference type="FunFam" id="3.30.200.20:FF:000042">
    <property type="entry name" value="Aurora kinase A"/>
    <property type="match status" value="1"/>
</dbReference>
<dbReference type="PROSITE" id="PS00107">
    <property type="entry name" value="PROTEIN_KINASE_ATP"/>
    <property type="match status" value="1"/>
</dbReference>
<dbReference type="SMART" id="SM00220">
    <property type="entry name" value="S_TKc"/>
    <property type="match status" value="1"/>
</dbReference>
<dbReference type="VEuPathDB" id="FungiDB:SJAG_02858"/>
<dbReference type="PROSITE" id="PS00108">
    <property type="entry name" value="PROTEIN_KINASE_ST"/>
    <property type="match status" value="1"/>
</dbReference>
<dbReference type="GO" id="GO:0005634">
    <property type="term" value="C:nucleus"/>
    <property type="evidence" value="ECO:0000318"/>
    <property type="project" value="GO_Central"/>
</dbReference>
<evidence type="ECO:0000313" key="7">
    <source>
        <dbReference type="EMBL" id="EEB07754.1"/>
    </source>
</evidence>
<dbReference type="GO" id="GO:0004683">
    <property type="term" value="F:calcium/calmodulin-dependent protein kinase activity"/>
    <property type="evidence" value="ECO:0000318"/>
    <property type="project" value="GO_Central"/>
</dbReference>
<evidence type="ECO:0000313" key="9">
    <source>
        <dbReference type="Proteomes" id="UP000001744"/>
    </source>
</evidence>
<dbReference type="Gene3D" id="1.10.510.10">
    <property type="entry name" value="Transferase(Phosphotransferase) domain 1"/>
    <property type="match status" value="1"/>
</dbReference>
<name>B6K1D3_SCHJY</name>
<dbReference type="Proteomes" id="UP000001744">
    <property type="component" value="Unassembled WGS sequence"/>
</dbReference>
<dbReference type="FunFam" id="1.10.510.10:FF:000571">
    <property type="entry name" value="Maternal embryonic leucine zipper kinase"/>
    <property type="match status" value="1"/>
</dbReference>
<dbReference type="OMA" id="RPKVQPC"/>
<evidence type="ECO:0000256" key="5">
    <source>
        <dbReference type="SAM" id="MobiDB-lite"/>
    </source>
</evidence>
<evidence type="ECO:0000256" key="1">
    <source>
        <dbReference type="ARBA" id="ARBA00022741"/>
    </source>
</evidence>
<gene>
    <name evidence="8" type="primary">cmk1</name>
    <name evidence="7" type="ORF">SJAG_02858</name>
</gene>
<dbReference type="PROSITE" id="PS50011">
    <property type="entry name" value="PROTEIN_KINASE_DOM"/>
    <property type="match status" value="1"/>
</dbReference>
<dbReference type="InterPro" id="IPR017441">
    <property type="entry name" value="Protein_kinase_ATP_BS"/>
</dbReference>
<dbReference type="Gene3D" id="3.30.200.20">
    <property type="entry name" value="Phosphorylase Kinase, domain 1"/>
    <property type="match status" value="1"/>
</dbReference>
<dbReference type="HOGENOM" id="CLU_000288_63_0_1"/>
<keyword evidence="7" id="KW-0808">Transferase</keyword>
<dbReference type="JaponicusDB" id="SJAG_02858">
    <property type="gene designation" value="cmk1"/>
</dbReference>
<keyword evidence="9" id="KW-1185">Reference proteome</keyword>
<keyword evidence="7" id="KW-0418">Kinase</keyword>
<dbReference type="GO" id="GO:0005524">
    <property type="term" value="F:ATP binding"/>
    <property type="evidence" value="ECO:0007669"/>
    <property type="project" value="UniProtKB-UniRule"/>
</dbReference>
<evidence type="ECO:0000256" key="2">
    <source>
        <dbReference type="ARBA" id="ARBA00022840"/>
    </source>
</evidence>
<accession>B6K1D3</accession>
<dbReference type="STRING" id="402676.B6K1D3"/>